<gene>
    <name evidence="1" type="ORF">DAPPUDRAFT_341441</name>
</gene>
<accession>E9I5E2</accession>
<evidence type="ECO:0000313" key="2">
    <source>
        <dbReference type="Proteomes" id="UP000000305"/>
    </source>
</evidence>
<reference evidence="1 2" key="1">
    <citation type="journal article" date="2011" name="Science">
        <title>The ecoresponsive genome of Daphnia pulex.</title>
        <authorList>
            <person name="Colbourne J.K."/>
            <person name="Pfrender M.E."/>
            <person name="Gilbert D."/>
            <person name="Thomas W.K."/>
            <person name="Tucker A."/>
            <person name="Oakley T.H."/>
            <person name="Tokishita S."/>
            <person name="Aerts A."/>
            <person name="Arnold G.J."/>
            <person name="Basu M.K."/>
            <person name="Bauer D.J."/>
            <person name="Caceres C.E."/>
            <person name="Carmel L."/>
            <person name="Casola C."/>
            <person name="Choi J.H."/>
            <person name="Detter J.C."/>
            <person name="Dong Q."/>
            <person name="Dusheyko S."/>
            <person name="Eads B.D."/>
            <person name="Frohlich T."/>
            <person name="Geiler-Samerotte K.A."/>
            <person name="Gerlach D."/>
            <person name="Hatcher P."/>
            <person name="Jogdeo S."/>
            <person name="Krijgsveld J."/>
            <person name="Kriventseva E.V."/>
            <person name="Kultz D."/>
            <person name="Laforsch C."/>
            <person name="Lindquist E."/>
            <person name="Lopez J."/>
            <person name="Manak J.R."/>
            <person name="Muller J."/>
            <person name="Pangilinan J."/>
            <person name="Patwardhan R.P."/>
            <person name="Pitluck S."/>
            <person name="Pritham E.J."/>
            <person name="Rechtsteiner A."/>
            <person name="Rho M."/>
            <person name="Rogozin I.B."/>
            <person name="Sakarya O."/>
            <person name="Salamov A."/>
            <person name="Schaack S."/>
            <person name="Shapiro H."/>
            <person name="Shiga Y."/>
            <person name="Skalitzky C."/>
            <person name="Smith Z."/>
            <person name="Souvorov A."/>
            <person name="Sung W."/>
            <person name="Tang Z."/>
            <person name="Tsuchiya D."/>
            <person name="Tu H."/>
            <person name="Vos H."/>
            <person name="Wang M."/>
            <person name="Wolf Y.I."/>
            <person name="Yamagata H."/>
            <person name="Yamada T."/>
            <person name="Ye Y."/>
            <person name="Shaw J.R."/>
            <person name="Andrews J."/>
            <person name="Crease T.J."/>
            <person name="Tang H."/>
            <person name="Lucas S.M."/>
            <person name="Robertson H.M."/>
            <person name="Bork P."/>
            <person name="Koonin E.V."/>
            <person name="Zdobnov E.M."/>
            <person name="Grigoriev I.V."/>
            <person name="Lynch M."/>
            <person name="Boore J.L."/>
        </authorList>
    </citation>
    <scope>NUCLEOTIDE SEQUENCE [LARGE SCALE GENOMIC DNA]</scope>
</reference>
<dbReference type="Proteomes" id="UP000000305">
    <property type="component" value="Unassembled WGS sequence"/>
</dbReference>
<dbReference type="KEGG" id="dpx:DAPPUDRAFT_341441"/>
<dbReference type="HOGENOM" id="CLU_2560614_0_0_1"/>
<organism evidence="1 2">
    <name type="scientific">Daphnia pulex</name>
    <name type="common">Water flea</name>
    <dbReference type="NCBI Taxonomy" id="6669"/>
    <lineage>
        <taxon>Eukaryota</taxon>
        <taxon>Metazoa</taxon>
        <taxon>Ecdysozoa</taxon>
        <taxon>Arthropoda</taxon>
        <taxon>Crustacea</taxon>
        <taxon>Branchiopoda</taxon>
        <taxon>Diplostraca</taxon>
        <taxon>Cladocera</taxon>
        <taxon>Anomopoda</taxon>
        <taxon>Daphniidae</taxon>
        <taxon>Daphnia</taxon>
    </lineage>
</organism>
<protein>
    <submittedName>
        <fullName evidence="1">Uncharacterized protein</fullName>
    </submittedName>
</protein>
<sequence length="82" mass="8589">MAVASVRRHQDVQTERHSVVALTVDLPGVLASALADLAPRLVEAEGGAQGLVTSYLETSIETASQMLEEASCKPGKNNATRA</sequence>
<proteinExistence type="predicted"/>
<keyword evidence="2" id="KW-1185">Reference proteome</keyword>
<dbReference type="EMBL" id="GL735584">
    <property type="protein sequence ID" value="EFX60788.1"/>
    <property type="molecule type" value="Genomic_DNA"/>
</dbReference>
<dbReference type="InParanoid" id="E9I5E2"/>
<name>E9I5E2_DAPPU</name>
<dbReference type="AlphaFoldDB" id="E9I5E2"/>
<evidence type="ECO:0000313" key="1">
    <source>
        <dbReference type="EMBL" id="EFX60788.1"/>
    </source>
</evidence>